<feature type="signal peptide" evidence="2">
    <location>
        <begin position="1"/>
        <end position="26"/>
    </location>
</feature>
<dbReference type="Pfam" id="PF05275">
    <property type="entry name" value="CopB"/>
    <property type="match status" value="1"/>
</dbReference>
<dbReference type="InterPro" id="IPR007939">
    <property type="entry name" value="Cu-R_B_prcur"/>
</dbReference>
<gene>
    <name evidence="3" type="primary">copB_2</name>
    <name evidence="3" type="ORF">AOT14_18490</name>
</gene>
<feature type="region of interest" description="Disordered" evidence="1">
    <location>
        <begin position="25"/>
        <end position="107"/>
    </location>
</feature>
<dbReference type="PATRIC" id="fig|128780.6.peg.1855"/>
<dbReference type="GO" id="GO:0006878">
    <property type="term" value="P:intracellular copper ion homeostasis"/>
    <property type="evidence" value="ECO:0007669"/>
    <property type="project" value="InterPro"/>
</dbReference>
<name>A0A0S1AZR7_9GAMM</name>
<keyword evidence="2" id="KW-0732">Signal</keyword>
<dbReference type="GO" id="GO:0009279">
    <property type="term" value="C:cell outer membrane"/>
    <property type="evidence" value="ECO:0007669"/>
    <property type="project" value="InterPro"/>
</dbReference>
<organism evidence="3 4">
    <name type="scientific">Stenotrophomonas acidaminiphila</name>
    <dbReference type="NCBI Taxonomy" id="128780"/>
    <lineage>
        <taxon>Bacteria</taxon>
        <taxon>Pseudomonadati</taxon>
        <taxon>Pseudomonadota</taxon>
        <taxon>Gammaproteobacteria</taxon>
        <taxon>Lysobacterales</taxon>
        <taxon>Lysobacteraceae</taxon>
        <taxon>Stenotrophomonas</taxon>
    </lineage>
</organism>
<protein>
    <submittedName>
        <fullName evidence="3">Copper resistance protein</fullName>
    </submittedName>
</protein>
<sequence precursor="true">MTSVRTSMRWAALAAALLLPPVGAHAQHAGHGQPVPSSPTANQQEEDATAAQSPNAGMDHSQMDHGQHGRPQVDHSQMDHSQHDRPQVDHSQMDHSRMGVLDSPREPIPAVTDADRLAAFPTLKDYHKHGTSLNSFWLMDQLEGANTDEGREIAWEGIGWVGSDINRLWLRTKGHALDENLQRARVEAMYGRAIHPWWDAVVGVRRHFGDFGGGGTPRTWAAFGVQGLAPYKFEVSATGYVAEGGKTAAIVEAEYDMLFTNRLIASWGVEANWFGQSDPAEVIGSGLSTVEGGVRLRYEITRQFAPYIGFEREWSFGETSDLRRLSGHSRTDNRWVVGLRLWF</sequence>
<accession>A0A0S1AZR7</accession>
<feature type="chain" id="PRO_5006588645" evidence="2">
    <location>
        <begin position="27"/>
        <end position="343"/>
    </location>
</feature>
<dbReference type="KEGG" id="sacz:AOT14_18490"/>
<evidence type="ECO:0000313" key="4">
    <source>
        <dbReference type="Proteomes" id="UP000061010"/>
    </source>
</evidence>
<reference evidence="3 4" key="1">
    <citation type="journal article" date="2015" name="Genome Announc.">
        <title>Complete Genome Sequencing of Stenotrophomonas acidaminiphila ZAC14D2_NAIMI4_2, a Multidrug-Resistant Strain Isolated from Sediments of a Polluted River in Mexico, Uncovers New Antibiotic Resistance Genes and a Novel Class-II Lasso Peptide Biosynthesis Gene Cluster.</title>
        <authorList>
            <person name="Vinuesa P."/>
            <person name="Ochoa-Sanchez L.E."/>
        </authorList>
    </citation>
    <scope>NUCLEOTIDE SEQUENCE [LARGE SCALE GENOMIC DNA]</scope>
    <source>
        <strain evidence="3 4">ZAC14D2_NAIMI4_2</strain>
    </source>
</reference>
<evidence type="ECO:0000256" key="2">
    <source>
        <dbReference type="SAM" id="SignalP"/>
    </source>
</evidence>
<feature type="compositionally biased region" description="Basic and acidic residues" evidence="1">
    <location>
        <begin position="61"/>
        <end position="97"/>
    </location>
</feature>
<evidence type="ECO:0000256" key="1">
    <source>
        <dbReference type="SAM" id="MobiDB-lite"/>
    </source>
</evidence>
<dbReference type="Proteomes" id="UP000061010">
    <property type="component" value="Chromosome"/>
</dbReference>
<dbReference type="GO" id="GO:0005507">
    <property type="term" value="F:copper ion binding"/>
    <property type="evidence" value="ECO:0007669"/>
    <property type="project" value="InterPro"/>
</dbReference>
<proteinExistence type="predicted"/>
<keyword evidence="4" id="KW-1185">Reference proteome</keyword>
<evidence type="ECO:0000313" key="3">
    <source>
        <dbReference type="EMBL" id="ALJ28226.1"/>
    </source>
</evidence>
<dbReference type="EMBL" id="CP012900">
    <property type="protein sequence ID" value="ALJ28226.1"/>
    <property type="molecule type" value="Genomic_DNA"/>
</dbReference>
<dbReference type="AlphaFoldDB" id="A0A0S1AZR7"/>